<comment type="caution">
    <text evidence="9">The sequence shown here is derived from an EMBL/GenBank/DDBJ whole genome shotgun (WGS) entry which is preliminary data.</text>
</comment>
<keyword evidence="2 5" id="KW-0238">DNA-binding</keyword>
<evidence type="ECO:0000256" key="3">
    <source>
        <dbReference type="ARBA" id="ARBA00023155"/>
    </source>
</evidence>
<dbReference type="GO" id="GO:0005634">
    <property type="term" value="C:nucleus"/>
    <property type="evidence" value="ECO:0007669"/>
    <property type="project" value="UniProtKB-SubCell"/>
</dbReference>
<name>A0A9Q0K0E3_9MAGN</name>
<accession>A0A9Q0K0E3</accession>
<dbReference type="Proteomes" id="UP001141806">
    <property type="component" value="Unassembled WGS sequence"/>
</dbReference>
<dbReference type="Pfam" id="PF00046">
    <property type="entry name" value="Homeodomain"/>
    <property type="match status" value="1"/>
</dbReference>
<feature type="DNA-binding region" description="Homeobox" evidence="5">
    <location>
        <begin position="275"/>
        <end position="334"/>
    </location>
</feature>
<keyword evidence="4 5" id="KW-0539">Nucleus</keyword>
<proteinExistence type="predicted"/>
<keyword evidence="10" id="KW-1185">Reference proteome</keyword>
<dbReference type="SMART" id="SM00389">
    <property type="entry name" value="HOX"/>
    <property type="match status" value="1"/>
</dbReference>
<dbReference type="InterPro" id="IPR009057">
    <property type="entry name" value="Homeodomain-like_sf"/>
</dbReference>
<evidence type="ECO:0000256" key="1">
    <source>
        <dbReference type="ARBA" id="ARBA00004123"/>
    </source>
</evidence>
<feature type="region of interest" description="Disordered" evidence="7">
    <location>
        <begin position="1"/>
        <end position="20"/>
    </location>
</feature>
<feature type="compositionally biased region" description="Basic and acidic residues" evidence="7">
    <location>
        <begin position="101"/>
        <end position="110"/>
    </location>
</feature>
<feature type="region of interest" description="Disordered" evidence="7">
    <location>
        <begin position="55"/>
        <end position="120"/>
    </location>
</feature>
<protein>
    <recommendedName>
        <fullName evidence="8">Homeobox domain-containing protein</fullName>
    </recommendedName>
</protein>
<feature type="compositionally biased region" description="Low complexity" evidence="7">
    <location>
        <begin position="1"/>
        <end position="17"/>
    </location>
</feature>
<dbReference type="Gene3D" id="1.10.10.60">
    <property type="entry name" value="Homeodomain-like"/>
    <property type="match status" value="1"/>
</dbReference>
<evidence type="ECO:0000256" key="2">
    <source>
        <dbReference type="ARBA" id="ARBA00023125"/>
    </source>
</evidence>
<dbReference type="PANTHER" id="PTHR15467:SF9">
    <property type="entry name" value="HOMEOBOX DOMAIN-CONTAINING PROTEIN"/>
    <property type="match status" value="1"/>
</dbReference>
<dbReference type="SUPFAM" id="SSF46689">
    <property type="entry name" value="Homeodomain-like"/>
    <property type="match status" value="1"/>
</dbReference>
<evidence type="ECO:0000256" key="6">
    <source>
        <dbReference type="RuleBase" id="RU000682"/>
    </source>
</evidence>
<feature type="compositionally biased region" description="Acidic residues" evidence="7">
    <location>
        <begin position="156"/>
        <end position="173"/>
    </location>
</feature>
<dbReference type="CDD" id="cd00086">
    <property type="entry name" value="homeodomain"/>
    <property type="match status" value="1"/>
</dbReference>
<feature type="domain" description="Homeobox" evidence="8">
    <location>
        <begin position="273"/>
        <end position="333"/>
    </location>
</feature>
<evidence type="ECO:0000256" key="4">
    <source>
        <dbReference type="ARBA" id="ARBA00023242"/>
    </source>
</evidence>
<dbReference type="InterPro" id="IPR001356">
    <property type="entry name" value="HD"/>
</dbReference>
<evidence type="ECO:0000259" key="8">
    <source>
        <dbReference type="PROSITE" id="PS50071"/>
    </source>
</evidence>
<evidence type="ECO:0000313" key="10">
    <source>
        <dbReference type="Proteomes" id="UP001141806"/>
    </source>
</evidence>
<evidence type="ECO:0000313" key="9">
    <source>
        <dbReference type="EMBL" id="KAJ4959239.1"/>
    </source>
</evidence>
<dbReference type="AlphaFoldDB" id="A0A9Q0K0E3"/>
<sequence>MAAASSASASASASASSFGSITATRLSERFLVSQPRPYLTLPRLPFPRSALVFSRRRNDGSVGTSSTKKKNNKKKQSLPQSDDLGDDDLDDDAIEALFRQLEQDLKKDDPSMGDSDDEISEEDLARLERELEEALGEDDELSGLLELAEDQTKGEDDVEEEEDEEEDEDEEEERPLKLKNWQLRRLASALKIGRRKTSIKNLAAELCLDRAVVLELLREPPPNLILMSAALPDKVATAISEPETKSMEPSLVEEKVDIVKPEAKVKEPVHVMQSRWSTQKRLKKVHLETLERVYRRTKRPSNTMVSSIVHVTNLPRKRVLKWFEDKRAEEGVLDHHLPYQRSAPATVFNN</sequence>
<dbReference type="PANTHER" id="PTHR15467">
    <property type="entry name" value="ZINC-FINGERS AND HOMEOBOXES RELATED"/>
    <property type="match status" value="1"/>
</dbReference>
<dbReference type="EMBL" id="JAMYWD010000010">
    <property type="protein sequence ID" value="KAJ4959239.1"/>
    <property type="molecule type" value="Genomic_DNA"/>
</dbReference>
<dbReference type="GO" id="GO:0003677">
    <property type="term" value="F:DNA binding"/>
    <property type="evidence" value="ECO:0007669"/>
    <property type="project" value="UniProtKB-UniRule"/>
</dbReference>
<dbReference type="PROSITE" id="PS50071">
    <property type="entry name" value="HOMEOBOX_2"/>
    <property type="match status" value="1"/>
</dbReference>
<gene>
    <name evidence="9" type="ORF">NE237_026350</name>
</gene>
<organism evidence="9 10">
    <name type="scientific">Protea cynaroides</name>
    <dbReference type="NCBI Taxonomy" id="273540"/>
    <lineage>
        <taxon>Eukaryota</taxon>
        <taxon>Viridiplantae</taxon>
        <taxon>Streptophyta</taxon>
        <taxon>Embryophyta</taxon>
        <taxon>Tracheophyta</taxon>
        <taxon>Spermatophyta</taxon>
        <taxon>Magnoliopsida</taxon>
        <taxon>Proteales</taxon>
        <taxon>Proteaceae</taxon>
        <taxon>Protea</taxon>
    </lineage>
</organism>
<dbReference type="GO" id="GO:0000981">
    <property type="term" value="F:DNA-binding transcription factor activity, RNA polymerase II-specific"/>
    <property type="evidence" value="ECO:0007669"/>
    <property type="project" value="TreeGrafter"/>
</dbReference>
<keyword evidence="3 5" id="KW-0371">Homeobox</keyword>
<feature type="region of interest" description="Disordered" evidence="7">
    <location>
        <begin position="133"/>
        <end position="176"/>
    </location>
</feature>
<dbReference type="OrthoDB" id="514822at2759"/>
<reference evidence="9" key="1">
    <citation type="journal article" date="2023" name="Plant J.">
        <title>The genome of the king protea, Protea cynaroides.</title>
        <authorList>
            <person name="Chang J."/>
            <person name="Duong T.A."/>
            <person name="Schoeman C."/>
            <person name="Ma X."/>
            <person name="Roodt D."/>
            <person name="Barker N."/>
            <person name="Li Z."/>
            <person name="Van de Peer Y."/>
            <person name="Mizrachi E."/>
        </authorList>
    </citation>
    <scope>NUCLEOTIDE SEQUENCE</scope>
    <source>
        <tissue evidence="9">Young leaves</tissue>
    </source>
</reference>
<feature type="compositionally biased region" description="Acidic residues" evidence="7">
    <location>
        <begin position="83"/>
        <end position="94"/>
    </location>
</feature>
<feature type="compositionally biased region" description="Basic residues" evidence="7">
    <location>
        <begin position="67"/>
        <end position="76"/>
    </location>
</feature>
<evidence type="ECO:0000256" key="5">
    <source>
        <dbReference type="PROSITE-ProRule" id="PRU00108"/>
    </source>
</evidence>
<evidence type="ECO:0000256" key="7">
    <source>
        <dbReference type="SAM" id="MobiDB-lite"/>
    </source>
</evidence>
<comment type="subcellular location">
    <subcellularLocation>
        <location evidence="1 5 6">Nucleus</location>
    </subcellularLocation>
</comment>